<sequence length="398" mass="43810">MTGSSSRSYPVIIFLACSLALQNVAFATSAGQLKGTHLSVGNIVTGRRAEEKSKKPNSRACTYDWEETNVEFVCIAKTEDNETDTEIEDSIEYEIETDDKGLHVKVEYEQEIETNNLETESETQFEVLFYRVIEYRKIGVDSEAYEWGVDEVVQSIDLTAWDFFSEIVDDDTDGMLSSFSTMTQDGTVYFKFTVSRGGEDEHVTANNIKIDVRFTEFPWDSDDTNIALLSEVTTRKTLEVEYDEEDSGDGSEEEKSRKTTDIIINFDDANAVGLVPFGEFSWATTADVIVRNATNVNETAAIEVIATSSTNNSSETEQLIAFSFVGDAAKYVAYLYWDPQAGVGYTSTTSESSTTSGSTNPEAGVGLTSEFSGSTNLRTQFTMVSVVGGIFGIMAASL</sequence>
<dbReference type="EMBL" id="HBHQ01008900">
    <property type="protein sequence ID" value="CAD9814172.1"/>
    <property type="molecule type" value="Transcribed_RNA"/>
</dbReference>
<feature type="signal peptide" evidence="2">
    <location>
        <begin position="1"/>
        <end position="27"/>
    </location>
</feature>
<dbReference type="AlphaFoldDB" id="A0A7S2UCW0"/>
<feature type="chain" id="PRO_5030589266" evidence="2">
    <location>
        <begin position="28"/>
        <end position="398"/>
    </location>
</feature>
<organism evidence="3">
    <name type="scientific">Attheya septentrionalis</name>
    <dbReference type="NCBI Taxonomy" id="420275"/>
    <lineage>
        <taxon>Eukaryota</taxon>
        <taxon>Sar</taxon>
        <taxon>Stramenopiles</taxon>
        <taxon>Ochrophyta</taxon>
        <taxon>Bacillariophyta</taxon>
        <taxon>Coscinodiscophyceae</taxon>
        <taxon>Chaetocerotophycidae</taxon>
        <taxon>Chaetocerotales</taxon>
        <taxon>Attheyaceae</taxon>
        <taxon>Attheya</taxon>
    </lineage>
</organism>
<accession>A0A7S2UCW0</accession>
<feature type="compositionally biased region" description="Low complexity" evidence="1">
    <location>
        <begin position="346"/>
        <end position="359"/>
    </location>
</feature>
<keyword evidence="2" id="KW-0732">Signal</keyword>
<feature type="region of interest" description="Disordered" evidence="1">
    <location>
        <begin position="346"/>
        <end position="367"/>
    </location>
</feature>
<proteinExistence type="predicted"/>
<evidence type="ECO:0000256" key="1">
    <source>
        <dbReference type="SAM" id="MobiDB-lite"/>
    </source>
</evidence>
<protein>
    <submittedName>
        <fullName evidence="3">Uncharacterized protein</fullName>
    </submittedName>
</protein>
<gene>
    <name evidence="3" type="ORF">ASEP1449_LOCUS5997</name>
</gene>
<evidence type="ECO:0000313" key="3">
    <source>
        <dbReference type="EMBL" id="CAD9814172.1"/>
    </source>
</evidence>
<name>A0A7S2UCW0_9STRA</name>
<evidence type="ECO:0000256" key="2">
    <source>
        <dbReference type="SAM" id="SignalP"/>
    </source>
</evidence>
<reference evidence="3" key="1">
    <citation type="submission" date="2021-01" db="EMBL/GenBank/DDBJ databases">
        <authorList>
            <person name="Corre E."/>
            <person name="Pelletier E."/>
            <person name="Niang G."/>
            <person name="Scheremetjew M."/>
            <person name="Finn R."/>
            <person name="Kale V."/>
            <person name="Holt S."/>
            <person name="Cochrane G."/>
            <person name="Meng A."/>
            <person name="Brown T."/>
            <person name="Cohen L."/>
        </authorList>
    </citation>
    <scope>NUCLEOTIDE SEQUENCE</scope>
    <source>
        <strain evidence="3">CCMP2084</strain>
    </source>
</reference>